<sequence length="409" mass="46619">MSQNLYKLIFVILIVAIWSESVEVSFIAAFITAFTAFSSKISKAAFTFLFLLSILVLIGVVSAISLDLEPYPFIKDTIYFIRPMLIFFAAYLIVTKLKNKSDFFDIIIYTGFAFAFIHLAKIAINFGSIGPRLDRLRGVYGRSSHLELVALYLVTCVKTIKNFKPLSKIIYRIFIVILAISFFVYFSRTMLVVYVLMVMAHYGLLKLNIKGIVALFVGAIFAGMFVFYIKDYEEPKDPGILDTFLAKVKNSYDEAFKTKDFDVTLNDRRELWGNWRAYEAEQVIKKIHREKSWVLGAGFGSTVDVGLEVRLDGEMIQHLPKVHNGLAYVYLKVGALGILIYLIAIFYMYYFYYKDKKGDEASKLYNRILVSGSFYLLVTSFVVTGIFVSYDMATLLIGGTFAIKHFSEN</sequence>
<dbReference type="RefSeq" id="WP_311332517.1">
    <property type="nucleotide sequence ID" value="NZ_JAVRHZ010000002.1"/>
</dbReference>
<organism evidence="2 3">
    <name type="scientific">Patiriisocius hiemis</name>
    <dbReference type="NCBI Taxonomy" id="3075604"/>
    <lineage>
        <taxon>Bacteria</taxon>
        <taxon>Pseudomonadati</taxon>
        <taxon>Bacteroidota</taxon>
        <taxon>Flavobacteriia</taxon>
        <taxon>Flavobacteriales</taxon>
        <taxon>Flavobacteriaceae</taxon>
        <taxon>Patiriisocius</taxon>
    </lineage>
</organism>
<feature type="transmembrane region" description="Helical" evidence="1">
    <location>
        <begin position="329"/>
        <end position="352"/>
    </location>
</feature>
<protein>
    <submittedName>
        <fullName evidence="2">Uncharacterized protein</fullName>
    </submittedName>
</protein>
<evidence type="ECO:0000256" key="1">
    <source>
        <dbReference type="SAM" id="Phobius"/>
    </source>
</evidence>
<evidence type="ECO:0000313" key="2">
    <source>
        <dbReference type="EMBL" id="MDT0555567.1"/>
    </source>
</evidence>
<feature type="transmembrane region" description="Helical" evidence="1">
    <location>
        <begin position="6"/>
        <end position="37"/>
    </location>
</feature>
<proteinExistence type="predicted"/>
<keyword evidence="1" id="KW-0812">Transmembrane</keyword>
<feature type="transmembrane region" description="Helical" evidence="1">
    <location>
        <begin position="77"/>
        <end position="94"/>
    </location>
</feature>
<keyword evidence="1" id="KW-0472">Membrane</keyword>
<feature type="transmembrane region" description="Helical" evidence="1">
    <location>
        <begin position="106"/>
        <end position="127"/>
    </location>
</feature>
<reference evidence="2 3" key="1">
    <citation type="submission" date="2023-09" db="EMBL/GenBank/DDBJ databases">
        <authorList>
            <person name="Rey-Velasco X."/>
        </authorList>
    </citation>
    <scope>NUCLEOTIDE SEQUENCE [LARGE SCALE GENOMIC DNA]</scope>
    <source>
        <strain evidence="2 3">W242</strain>
    </source>
</reference>
<name>A0ABU2YC32_9FLAO</name>
<feature type="transmembrane region" description="Helical" evidence="1">
    <location>
        <begin position="364"/>
        <end position="388"/>
    </location>
</feature>
<feature type="transmembrane region" description="Helical" evidence="1">
    <location>
        <begin position="169"/>
        <end position="197"/>
    </location>
</feature>
<feature type="transmembrane region" description="Helical" evidence="1">
    <location>
        <begin position="209"/>
        <end position="229"/>
    </location>
</feature>
<keyword evidence="3" id="KW-1185">Reference proteome</keyword>
<feature type="transmembrane region" description="Helical" evidence="1">
    <location>
        <begin position="44"/>
        <end position="65"/>
    </location>
</feature>
<keyword evidence="1" id="KW-1133">Transmembrane helix</keyword>
<accession>A0ABU2YC32</accession>
<comment type="caution">
    <text evidence="2">The sequence shown here is derived from an EMBL/GenBank/DDBJ whole genome shotgun (WGS) entry which is preliminary data.</text>
</comment>
<dbReference type="Proteomes" id="UP001254488">
    <property type="component" value="Unassembled WGS sequence"/>
</dbReference>
<dbReference type="EMBL" id="JAVRHZ010000002">
    <property type="protein sequence ID" value="MDT0555567.1"/>
    <property type="molecule type" value="Genomic_DNA"/>
</dbReference>
<evidence type="ECO:0000313" key="3">
    <source>
        <dbReference type="Proteomes" id="UP001254488"/>
    </source>
</evidence>
<gene>
    <name evidence="2" type="ORF">RM538_06095</name>
</gene>